<organism evidence="1 2">
    <name type="scientific">Dubosiella newyorkensis</name>
    <dbReference type="NCBI Taxonomy" id="1862672"/>
    <lineage>
        <taxon>Bacteria</taxon>
        <taxon>Bacillati</taxon>
        <taxon>Bacillota</taxon>
        <taxon>Erysipelotrichia</taxon>
        <taxon>Erysipelotrichales</taxon>
        <taxon>Erysipelotrichaceae</taxon>
        <taxon>Dubosiella</taxon>
    </lineage>
</organism>
<dbReference type="EMBL" id="MPKA01000062">
    <property type="protein sequence ID" value="OLU46680.1"/>
    <property type="molecule type" value="Genomic_DNA"/>
</dbReference>
<evidence type="ECO:0000313" key="1">
    <source>
        <dbReference type="EMBL" id="OLU46680.1"/>
    </source>
</evidence>
<reference evidence="1 2" key="1">
    <citation type="submission" date="2016-11" db="EMBL/GenBank/DDBJ databases">
        <title>Description of two novel members of the family Erysipelotrichaceae: Ileibacterium lipovorans gen. nov., sp. nov. and Dubosiella newyorkensis, gen. nov., sp. nov.</title>
        <authorList>
            <person name="Cox L.M."/>
            <person name="Sohn J."/>
            <person name="Tyrrell K.L."/>
            <person name="Citron D.M."/>
            <person name="Lawson P.A."/>
            <person name="Patel N.B."/>
            <person name="Iizumi T."/>
            <person name="Perez-Perez G.I."/>
            <person name="Goldstein E.J."/>
            <person name="Blaser M.J."/>
        </authorList>
    </citation>
    <scope>NUCLEOTIDE SEQUENCE [LARGE SCALE GENOMIC DNA]</scope>
    <source>
        <strain evidence="1 2">NYU-BL-A4</strain>
    </source>
</reference>
<dbReference type="GeneID" id="78275460"/>
<dbReference type="AlphaFoldDB" id="A0A1U7NN21"/>
<name>A0A1U7NN21_9FIRM</name>
<comment type="caution">
    <text evidence="1">The sequence shown here is derived from an EMBL/GenBank/DDBJ whole genome shotgun (WGS) entry which is preliminary data.</text>
</comment>
<sequence>MLENKVEIELALLLLLRGEHSTEELSDTFSSFACRDEIIKFFFDEMMIESEKANKLRTLNFSDQNEAKLILSEIVSKDERVKDMKSLFGAFPNIYGEEALQERLMKL</sequence>
<dbReference type="Proteomes" id="UP000186705">
    <property type="component" value="Unassembled WGS sequence"/>
</dbReference>
<accession>A0A1U7NN21</accession>
<evidence type="ECO:0000313" key="2">
    <source>
        <dbReference type="Proteomes" id="UP000186705"/>
    </source>
</evidence>
<dbReference type="OrthoDB" id="9808428at2"/>
<protein>
    <submittedName>
        <fullName evidence="1">Uncharacterized protein</fullName>
    </submittedName>
</protein>
<gene>
    <name evidence="1" type="ORF">BO225_05810</name>
</gene>
<keyword evidence="2" id="KW-1185">Reference proteome</keyword>
<dbReference type="RefSeq" id="WP_076341329.1">
    <property type="nucleotide sequence ID" value="NZ_CAPDDE010000070.1"/>
</dbReference>
<proteinExistence type="predicted"/>